<comment type="cofactor">
    <cofactor evidence="1">
        <name>FAD</name>
        <dbReference type="ChEBI" id="CHEBI:57692"/>
    </cofactor>
</comment>
<keyword evidence="5" id="KW-0560">Oxidoreductase</keyword>
<dbReference type="PANTHER" id="PTHR42784">
    <property type="entry name" value="PYRANOSE 2-OXIDASE"/>
    <property type="match status" value="1"/>
</dbReference>
<protein>
    <submittedName>
        <fullName evidence="8">GMC family oxidoreductase</fullName>
    </submittedName>
</protein>
<dbReference type="SUPFAM" id="SSF54373">
    <property type="entry name" value="FAD-linked reductases, C-terminal domain"/>
    <property type="match status" value="1"/>
</dbReference>
<evidence type="ECO:0000256" key="5">
    <source>
        <dbReference type="ARBA" id="ARBA00023002"/>
    </source>
</evidence>
<dbReference type="Gene3D" id="3.50.50.60">
    <property type="entry name" value="FAD/NAD(P)-binding domain"/>
    <property type="match status" value="2"/>
</dbReference>
<keyword evidence="4" id="KW-0274">FAD</keyword>
<organism evidence="8 9">
    <name type="scientific">Candidatus Acidiferrum panamense</name>
    <dbReference type="NCBI Taxonomy" id="2741543"/>
    <lineage>
        <taxon>Bacteria</taxon>
        <taxon>Pseudomonadati</taxon>
        <taxon>Acidobacteriota</taxon>
        <taxon>Terriglobia</taxon>
        <taxon>Candidatus Acidiferrales</taxon>
        <taxon>Candidatus Acidiferrum</taxon>
    </lineage>
</organism>
<dbReference type="Pfam" id="PF05199">
    <property type="entry name" value="GMC_oxred_C"/>
    <property type="match status" value="1"/>
</dbReference>
<dbReference type="InterPro" id="IPR051473">
    <property type="entry name" value="P2Ox-like"/>
</dbReference>
<dbReference type="Proteomes" id="UP000567293">
    <property type="component" value="Unassembled WGS sequence"/>
</dbReference>
<comment type="caution">
    <text evidence="8">The sequence shown here is derived from an EMBL/GenBank/DDBJ whole genome shotgun (WGS) entry which is preliminary data.</text>
</comment>
<evidence type="ECO:0000313" key="9">
    <source>
        <dbReference type="Proteomes" id="UP000567293"/>
    </source>
</evidence>
<dbReference type="GO" id="GO:0050660">
    <property type="term" value="F:flavin adenine dinucleotide binding"/>
    <property type="evidence" value="ECO:0007669"/>
    <property type="project" value="InterPro"/>
</dbReference>
<feature type="domain" description="Glucose-methanol-choline oxidoreductase C-terminal" evidence="7">
    <location>
        <begin position="417"/>
        <end position="537"/>
    </location>
</feature>
<dbReference type="GO" id="GO:0016614">
    <property type="term" value="F:oxidoreductase activity, acting on CH-OH group of donors"/>
    <property type="evidence" value="ECO:0007669"/>
    <property type="project" value="InterPro"/>
</dbReference>
<dbReference type="AlphaFoldDB" id="A0A7V8NSW0"/>
<evidence type="ECO:0000256" key="4">
    <source>
        <dbReference type="ARBA" id="ARBA00022827"/>
    </source>
</evidence>
<dbReference type="InterPro" id="IPR036188">
    <property type="entry name" value="FAD/NAD-bd_sf"/>
</dbReference>
<evidence type="ECO:0000256" key="3">
    <source>
        <dbReference type="ARBA" id="ARBA00022630"/>
    </source>
</evidence>
<dbReference type="Pfam" id="PF00732">
    <property type="entry name" value="GMC_oxred_N"/>
    <property type="match status" value="1"/>
</dbReference>
<feature type="domain" description="Glucose-methanol-choline oxidoreductase N-terminal" evidence="6">
    <location>
        <begin position="93"/>
        <end position="325"/>
    </location>
</feature>
<gene>
    <name evidence="8" type="ORF">HRJ53_17510</name>
</gene>
<sequence length="554" mass="61793">AVIVGSGASGGWVAKQLTERGMGVLMLEAGPPRLPTRDFTEHVWPYQVKFRGFGNRQALLERQPIQRLCYACDEFSHQFFVDDHENPYTFPHDKPFMWIRGRQVGGKTFCWARESYRYSDYEFRAASRDGYGEDWPFSYKDLEPYYDNVESFIGVSGSREGLAQMPDGKFLPPMNLSCGGMLAREVIGRKFGWVVMPDRVANLTIAHRGRPACHYCDQCQRGCYTASYFNSPSVTLPAAARTGRLTLVSDAVVSHVLVNPQGKAEGVYYIDRSTNAHHEAHARVVILAASALESTRILLNSRSSRFPGGLGNSSGQLGHYLMDHFTVEGAGGFLPQFKSSQREPRGTPCGFLIPKYVNTDEHVNRSFLRGYRFDGDGSQELYAHAFGLAGFGSGWRRKVRAEIPYYFGITAQGECLPRYDNYVTLDAEKKDAWGIPVLRVVASYGENEYAMAKAMRNDIMQILDAMKVEARQPPGEQLSVFGKNIHECGTARMGKDPKTSVVNGFCQLHDMKNVFVTDGAVFVTQGCYEPTLTIMAISARAADYIADEYGKGNL</sequence>
<proteinExistence type="inferred from homology"/>
<evidence type="ECO:0000259" key="6">
    <source>
        <dbReference type="Pfam" id="PF00732"/>
    </source>
</evidence>
<dbReference type="SUPFAM" id="SSF51905">
    <property type="entry name" value="FAD/NAD(P)-binding domain"/>
    <property type="match status" value="1"/>
</dbReference>
<name>A0A7V8NSW0_9BACT</name>
<dbReference type="EMBL" id="JACDQQ010001676">
    <property type="protein sequence ID" value="MBA0086781.1"/>
    <property type="molecule type" value="Genomic_DNA"/>
</dbReference>
<dbReference type="InterPro" id="IPR007867">
    <property type="entry name" value="GMC_OxRtase_C"/>
</dbReference>
<keyword evidence="3" id="KW-0285">Flavoprotein</keyword>
<evidence type="ECO:0000256" key="2">
    <source>
        <dbReference type="ARBA" id="ARBA00010790"/>
    </source>
</evidence>
<evidence type="ECO:0000313" key="8">
    <source>
        <dbReference type="EMBL" id="MBA0086781.1"/>
    </source>
</evidence>
<comment type="similarity">
    <text evidence="2">Belongs to the GMC oxidoreductase family.</text>
</comment>
<evidence type="ECO:0000259" key="7">
    <source>
        <dbReference type="Pfam" id="PF05199"/>
    </source>
</evidence>
<accession>A0A7V8NSW0</accession>
<dbReference type="PANTHER" id="PTHR42784:SF1">
    <property type="entry name" value="PYRANOSE 2-OXIDASE"/>
    <property type="match status" value="1"/>
</dbReference>
<feature type="non-terminal residue" evidence="8">
    <location>
        <position position="1"/>
    </location>
</feature>
<dbReference type="InterPro" id="IPR000172">
    <property type="entry name" value="GMC_OxRdtase_N"/>
</dbReference>
<keyword evidence="9" id="KW-1185">Reference proteome</keyword>
<evidence type="ECO:0000256" key="1">
    <source>
        <dbReference type="ARBA" id="ARBA00001974"/>
    </source>
</evidence>
<reference evidence="8" key="1">
    <citation type="submission" date="2020-06" db="EMBL/GenBank/DDBJ databases">
        <title>Legume-microbial interactions unlock mineral nutrients during tropical forest succession.</title>
        <authorList>
            <person name="Epihov D.Z."/>
        </authorList>
    </citation>
    <scope>NUCLEOTIDE SEQUENCE [LARGE SCALE GENOMIC DNA]</scope>
    <source>
        <strain evidence="8">Pan2503</strain>
    </source>
</reference>